<dbReference type="InterPro" id="IPR015358">
    <property type="entry name" value="Tscrpt_reg_MerR_DNA-bd"/>
</dbReference>
<proteinExistence type="predicted"/>
<dbReference type="PRINTS" id="PR00040">
    <property type="entry name" value="HTHMERR"/>
</dbReference>
<dbReference type="PANTHER" id="PTHR30204">
    <property type="entry name" value="REDOX-CYCLING DRUG-SENSING TRANSCRIPTIONAL ACTIVATOR SOXR"/>
    <property type="match status" value="1"/>
</dbReference>
<evidence type="ECO:0000259" key="4">
    <source>
        <dbReference type="PROSITE" id="PS50937"/>
    </source>
</evidence>
<evidence type="ECO:0000256" key="2">
    <source>
        <dbReference type="ARBA" id="ARBA00023125"/>
    </source>
</evidence>
<name>A0A2S9V8F2_9ALTE</name>
<dbReference type="Gene3D" id="1.10.1660.10">
    <property type="match status" value="1"/>
</dbReference>
<accession>A0A2S9V8F2</accession>
<keyword evidence="6" id="KW-1185">Reference proteome</keyword>
<reference evidence="6" key="1">
    <citation type="journal article" date="2020" name="Int. J. Syst. Evol. Microbiol.">
        <title>Alteromonas alba sp. nov., a marine bacterium isolated from the seawater of the West Pacific Ocean.</title>
        <authorList>
            <person name="Sun C."/>
            <person name="Wu Y.-H."/>
            <person name="Xamxidin M."/>
            <person name="Cheng H."/>
            <person name="Xu X.-W."/>
        </authorList>
    </citation>
    <scope>NUCLEOTIDE SEQUENCE [LARGE SCALE GENOMIC DNA]</scope>
    <source>
        <strain evidence="6">190</strain>
    </source>
</reference>
<evidence type="ECO:0000256" key="1">
    <source>
        <dbReference type="ARBA" id="ARBA00023015"/>
    </source>
</evidence>
<keyword evidence="3" id="KW-0804">Transcription</keyword>
<dbReference type="AlphaFoldDB" id="A0A2S9V8F2"/>
<evidence type="ECO:0000256" key="3">
    <source>
        <dbReference type="ARBA" id="ARBA00023163"/>
    </source>
</evidence>
<comment type="caution">
    <text evidence="5">The sequence shown here is derived from an EMBL/GenBank/DDBJ whole genome shotgun (WGS) entry which is preliminary data.</text>
</comment>
<sequence length="125" mass="13809">MPKSSRTIGVLARELNLNVETIRFYERKGLTAQPDKPANGFRVYPDSVLKQLKFITKAKTLGFTLDEIRSLLTLTDMPCGEMANLAEKKLSLVDKKIAALARLKTGLQDAVNQCGVLGIFPSKKT</sequence>
<feature type="domain" description="HTH merR-type" evidence="4">
    <location>
        <begin position="7"/>
        <end position="74"/>
    </location>
</feature>
<dbReference type="Proteomes" id="UP000238949">
    <property type="component" value="Unassembled WGS sequence"/>
</dbReference>
<gene>
    <name evidence="5" type="ORF">C6Y40_15105</name>
</gene>
<dbReference type="GO" id="GO:0003700">
    <property type="term" value="F:DNA-binding transcription factor activity"/>
    <property type="evidence" value="ECO:0007669"/>
    <property type="project" value="InterPro"/>
</dbReference>
<evidence type="ECO:0000313" key="5">
    <source>
        <dbReference type="EMBL" id="PRO72746.1"/>
    </source>
</evidence>
<dbReference type="PROSITE" id="PS50937">
    <property type="entry name" value="HTH_MERR_2"/>
    <property type="match status" value="1"/>
</dbReference>
<dbReference type="InterPro" id="IPR009061">
    <property type="entry name" value="DNA-bd_dom_put_sf"/>
</dbReference>
<dbReference type="RefSeq" id="WP_105935301.1">
    <property type="nucleotide sequence ID" value="NZ_PVNP01000165.1"/>
</dbReference>
<dbReference type="EMBL" id="PVNP01000165">
    <property type="protein sequence ID" value="PRO72746.1"/>
    <property type="molecule type" value="Genomic_DNA"/>
</dbReference>
<dbReference type="OrthoDB" id="9802039at2"/>
<protein>
    <submittedName>
        <fullName evidence="5">MerR family transcriptional regulator</fullName>
    </submittedName>
</protein>
<dbReference type="Pfam" id="PF00376">
    <property type="entry name" value="MerR"/>
    <property type="match status" value="1"/>
</dbReference>
<organism evidence="5 6">
    <name type="scientific">Alteromonas alba</name>
    <dbReference type="NCBI Taxonomy" id="2079529"/>
    <lineage>
        <taxon>Bacteria</taxon>
        <taxon>Pseudomonadati</taxon>
        <taxon>Pseudomonadota</taxon>
        <taxon>Gammaproteobacteria</taxon>
        <taxon>Alteromonadales</taxon>
        <taxon>Alteromonadaceae</taxon>
        <taxon>Alteromonas/Salinimonas group</taxon>
        <taxon>Alteromonas</taxon>
    </lineage>
</organism>
<evidence type="ECO:0000313" key="6">
    <source>
        <dbReference type="Proteomes" id="UP000238949"/>
    </source>
</evidence>
<keyword evidence="2" id="KW-0238">DNA-binding</keyword>
<dbReference type="PANTHER" id="PTHR30204:SF92">
    <property type="entry name" value="HTH-TYPE TRANSCRIPTIONAL REGULATOR ZNTR"/>
    <property type="match status" value="1"/>
</dbReference>
<keyword evidence="1" id="KW-0805">Transcription regulation</keyword>
<dbReference type="SMART" id="SM00422">
    <property type="entry name" value="HTH_MERR"/>
    <property type="match status" value="1"/>
</dbReference>
<dbReference type="InterPro" id="IPR000551">
    <property type="entry name" value="MerR-type_HTH_dom"/>
</dbReference>
<dbReference type="Pfam" id="PF09278">
    <property type="entry name" value="MerR-DNA-bind"/>
    <property type="match status" value="1"/>
</dbReference>
<dbReference type="InterPro" id="IPR047057">
    <property type="entry name" value="MerR_fam"/>
</dbReference>
<dbReference type="GO" id="GO:0003677">
    <property type="term" value="F:DNA binding"/>
    <property type="evidence" value="ECO:0007669"/>
    <property type="project" value="UniProtKB-KW"/>
</dbReference>
<dbReference type="SUPFAM" id="SSF46955">
    <property type="entry name" value="Putative DNA-binding domain"/>
    <property type="match status" value="1"/>
</dbReference>